<reference evidence="9" key="1">
    <citation type="journal article" date="2019" name="Int. J. Syst. Evol. Microbiol.">
        <title>The Global Catalogue of Microorganisms (GCM) 10K type strain sequencing project: providing services to taxonomists for standard genome sequencing and annotation.</title>
        <authorList>
            <consortium name="The Broad Institute Genomics Platform"/>
            <consortium name="The Broad Institute Genome Sequencing Center for Infectious Disease"/>
            <person name="Wu L."/>
            <person name="Ma J."/>
        </authorList>
    </citation>
    <scope>NUCLEOTIDE SEQUENCE [LARGE SCALE GENOMIC DNA]</scope>
    <source>
        <strain evidence="9">JCM 15910</strain>
    </source>
</reference>
<accession>A0ABP3X7J2</accession>
<dbReference type="SUPFAM" id="SSF54292">
    <property type="entry name" value="2Fe-2S ferredoxin-like"/>
    <property type="match status" value="1"/>
</dbReference>
<dbReference type="Proteomes" id="UP001500738">
    <property type="component" value="Unassembled WGS sequence"/>
</dbReference>
<evidence type="ECO:0000256" key="4">
    <source>
        <dbReference type="ARBA" id="ARBA00023004"/>
    </source>
</evidence>
<organism evidence="8 9">
    <name type="scientific">Sphingopyxis soli</name>
    <dbReference type="NCBI Taxonomy" id="592051"/>
    <lineage>
        <taxon>Bacteria</taxon>
        <taxon>Pseudomonadati</taxon>
        <taxon>Pseudomonadota</taxon>
        <taxon>Alphaproteobacteria</taxon>
        <taxon>Sphingomonadales</taxon>
        <taxon>Sphingomonadaceae</taxon>
        <taxon>Sphingopyxis</taxon>
    </lineage>
</organism>
<comment type="cofactor">
    <cofactor evidence="6">
        <name>[2Fe-2S] cluster</name>
        <dbReference type="ChEBI" id="CHEBI:190135"/>
    </cofactor>
</comment>
<dbReference type="InterPro" id="IPR036010">
    <property type="entry name" value="2Fe-2S_ferredoxin-like_sf"/>
</dbReference>
<dbReference type="PRINTS" id="PR00355">
    <property type="entry name" value="ADRENODOXIN"/>
</dbReference>
<dbReference type="InterPro" id="IPR012675">
    <property type="entry name" value="Beta-grasp_dom_sf"/>
</dbReference>
<evidence type="ECO:0000313" key="9">
    <source>
        <dbReference type="Proteomes" id="UP001500738"/>
    </source>
</evidence>
<keyword evidence="5" id="KW-0411">Iron-sulfur</keyword>
<dbReference type="PROSITE" id="PS51085">
    <property type="entry name" value="2FE2S_FER_2"/>
    <property type="match status" value="1"/>
</dbReference>
<comment type="similarity">
    <text evidence="1">Belongs to the adrenodoxin/putidaredoxin family.</text>
</comment>
<dbReference type="CDD" id="cd00207">
    <property type="entry name" value="fer2"/>
    <property type="match status" value="1"/>
</dbReference>
<evidence type="ECO:0000256" key="6">
    <source>
        <dbReference type="ARBA" id="ARBA00034078"/>
    </source>
</evidence>
<dbReference type="Gene3D" id="3.10.20.30">
    <property type="match status" value="1"/>
</dbReference>
<feature type="domain" description="2Fe-2S ferredoxin-type" evidence="7">
    <location>
        <begin position="2"/>
        <end position="105"/>
    </location>
</feature>
<evidence type="ECO:0000256" key="3">
    <source>
        <dbReference type="ARBA" id="ARBA00022723"/>
    </source>
</evidence>
<evidence type="ECO:0000259" key="7">
    <source>
        <dbReference type="PROSITE" id="PS51085"/>
    </source>
</evidence>
<evidence type="ECO:0000256" key="5">
    <source>
        <dbReference type="ARBA" id="ARBA00023014"/>
    </source>
</evidence>
<dbReference type="InterPro" id="IPR001041">
    <property type="entry name" value="2Fe-2S_ferredoxin-type"/>
</dbReference>
<gene>
    <name evidence="8" type="ORF">GCM10009115_05080</name>
</gene>
<dbReference type="PANTHER" id="PTHR23426:SF65">
    <property type="entry name" value="FERREDOXIN-2, MITOCHONDRIAL"/>
    <property type="match status" value="1"/>
</dbReference>
<keyword evidence="9" id="KW-1185">Reference proteome</keyword>
<evidence type="ECO:0000256" key="2">
    <source>
        <dbReference type="ARBA" id="ARBA00022714"/>
    </source>
</evidence>
<keyword evidence="3" id="KW-0479">Metal-binding</keyword>
<comment type="caution">
    <text evidence="8">The sequence shown here is derived from an EMBL/GenBank/DDBJ whole genome shotgun (WGS) entry which is preliminary data.</text>
</comment>
<evidence type="ECO:0000313" key="8">
    <source>
        <dbReference type="EMBL" id="GAA0861633.1"/>
    </source>
</evidence>
<protein>
    <submittedName>
        <fullName evidence="8">2Fe-2S iron-sulfur cluster-binding protein</fullName>
    </submittedName>
</protein>
<dbReference type="PANTHER" id="PTHR23426">
    <property type="entry name" value="FERREDOXIN/ADRENODOXIN"/>
    <property type="match status" value="1"/>
</dbReference>
<sequence>MTRVTFVQHDGARHQIETGDGYSLMEVAINNNISGIDGDCGGVCACATCHVYVDEAWTSKLGERTAMETDMLELAADVTERSRLACQIKVDTALDGLTVHLPESQH</sequence>
<keyword evidence="4" id="KW-0408">Iron</keyword>
<proteinExistence type="inferred from homology"/>
<dbReference type="Pfam" id="PF00111">
    <property type="entry name" value="Fer2"/>
    <property type="match status" value="1"/>
</dbReference>
<dbReference type="InterPro" id="IPR001055">
    <property type="entry name" value="Adrenodoxin-like"/>
</dbReference>
<name>A0ABP3X7J2_9SPHN</name>
<dbReference type="RefSeq" id="WP_215355822.1">
    <property type="nucleotide sequence ID" value="NZ_BAAAFE010000003.1"/>
</dbReference>
<evidence type="ECO:0000256" key="1">
    <source>
        <dbReference type="ARBA" id="ARBA00010914"/>
    </source>
</evidence>
<keyword evidence="2" id="KW-0001">2Fe-2S</keyword>
<dbReference type="EMBL" id="BAAAFE010000003">
    <property type="protein sequence ID" value="GAA0861633.1"/>
    <property type="molecule type" value="Genomic_DNA"/>
</dbReference>